<dbReference type="InterPro" id="IPR018490">
    <property type="entry name" value="cNMP-bd_dom_sf"/>
</dbReference>
<dbReference type="OrthoDB" id="5295627at2759"/>
<dbReference type="PANTHER" id="PTHR10217">
    <property type="entry name" value="VOLTAGE AND LIGAND GATED POTASSIUM CHANNEL"/>
    <property type="match status" value="1"/>
</dbReference>
<proteinExistence type="predicted"/>
<evidence type="ECO:0000313" key="5">
    <source>
        <dbReference type="Proteomes" id="UP001152797"/>
    </source>
</evidence>
<reference evidence="2" key="1">
    <citation type="submission" date="2022-10" db="EMBL/GenBank/DDBJ databases">
        <authorList>
            <person name="Chen Y."/>
            <person name="Dougan E. K."/>
            <person name="Chan C."/>
            <person name="Rhodes N."/>
            <person name="Thang M."/>
        </authorList>
    </citation>
    <scope>NUCLEOTIDE SEQUENCE</scope>
</reference>
<dbReference type="InterPro" id="IPR049232">
    <property type="entry name" value="DUF6829"/>
</dbReference>
<evidence type="ECO:0000313" key="3">
    <source>
        <dbReference type="EMBL" id="CAL1158331.1"/>
    </source>
</evidence>
<feature type="transmembrane region" description="Helical" evidence="1">
    <location>
        <begin position="62"/>
        <end position="83"/>
    </location>
</feature>
<dbReference type="InterPro" id="IPR014710">
    <property type="entry name" value="RmlC-like_jellyroll"/>
</dbReference>
<dbReference type="GO" id="GO:0042391">
    <property type="term" value="P:regulation of membrane potential"/>
    <property type="evidence" value="ECO:0007669"/>
    <property type="project" value="TreeGrafter"/>
</dbReference>
<protein>
    <submittedName>
        <fullName evidence="4">Cyclic nucleotide-binding domain-containing protein</fullName>
    </submittedName>
</protein>
<keyword evidence="5" id="KW-1185">Reference proteome</keyword>
<dbReference type="EMBL" id="CAMXCT020003535">
    <property type="protein sequence ID" value="CAL1158331.1"/>
    <property type="molecule type" value="Genomic_DNA"/>
</dbReference>
<dbReference type="EMBL" id="CAMXCT030003535">
    <property type="protein sequence ID" value="CAL4792268.1"/>
    <property type="molecule type" value="Genomic_DNA"/>
</dbReference>
<dbReference type="Pfam" id="PF20717">
    <property type="entry name" value="DUF6829"/>
    <property type="match status" value="1"/>
</dbReference>
<feature type="transmembrane region" description="Helical" evidence="1">
    <location>
        <begin position="191"/>
        <end position="218"/>
    </location>
</feature>
<accession>A0A9P1D834</accession>
<evidence type="ECO:0000313" key="4">
    <source>
        <dbReference type="EMBL" id="CAL4792268.1"/>
    </source>
</evidence>
<dbReference type="EMBL" id="CAMXCT010003535">
    <property type="protein sequence ID" value="CAI4004956.1"/>
    <property type="molecule type" value="Genomic_DNA"/>
</dbReference>
<reference evidence="3" key="2">
    <citation type="submission" date="2024-04" db="EMBL/GenBank/DDBJ databases">
        <authorList>
            <person name="Chen Y."/>
            <person name="Shah S."/>
            <person name="Dougan E. K."/>
            <person name="Thang M."/>
            <person name="Chan C."/>
        </authorList>
    </citation>
    <scope>NUCLEOTIDE SEQUENCE [LARGE SCALE GENOMIC DNA]</scope>
</reference>
<dbReference type="GO" id="GO:0005249">
    <property type="term" value="F:voltage-gated potassium channel activity"/>
    <property type="evidence" value="ECO:0007669"/>
    <property type="project" value="TreeGrafter"/>
</dbReference>
<feature type="transmembrane region" description="Helical" evidence="1">
    <location>
        <begin position="103"/>
        <end position="119"/>
    </location>
</feature>
<dbReference type="PANTHER" id="PTHR10217:SF435">
    <property type="entry name" value="POTASSIUM VOLTAGE-GATED CHANNEL PROTEIN EAG"/>
    <property type="match status" value="1"/>
</dbReference>
<dbReference type="GO" id="GO:0005886">
    <property type="term" value="C:plasma membrane"/>
    <property type="evidence" value="ECO:0007669"/>
    <property type="project" value="TreeGrafter"/>
</dbReference>
<organism evidence="2">
    <name type="scientific">Cladocopium goreaui</name>
    <dbReference type="NCBI Taxonomy" id="2562237"/>
    <lineage>
        <taxon>Eukaryota</taxon>
        <taxon>Sar</taxon>
        <taxon>Alveolata</taxon>
        <taxon>Dinophyceae</taxon>
        <taxon>Suessiales</taxon>
        <taxon>Symbiodiniaceae</taxon>
        <taxon>Cladocopium</taxon>
    </lineage>
</organism>
<evidence type="ECO:0000313" key="2">
    <source>
        <dbReference type="EMBL" id="CAI4004956.1"/>
    </source>
</evidence>
<keyword evidence="1" id="KW-0812">Transmembrane</keyword>
<dbReference type="Proteomes" id="UP001152797">
    <property type="component" value="Unassembled WGS sequence"/>
</dbReference>
<gene>
    <name evidence="2" type="ORF">C1SCF055_LOCUS30715</name>
</gene>
<dbReference type="Gene3D" id="2.60.120.10">
    <property type="entry name" value="Jelly Rolls"/>
    <property type="match status" value="1"/>
</dbReference>
<evidence type="ECO:0000256" key="1">
    <source>
        <dbReference type="SAM" id="Phobius"/>
    </source>
</evidence>
<sequence length="1035" mass="117582">MEDWSESFVVNEAEATMMYNWLYGQRRSRRNATVSVFSDPLMVESPEDSTKWWWQLFSWLDLIWNIMTLVLVAIDTIFLPVSLAWPSLVQTGSFWFFYYEATPYFWMMDIVLAITLALTDKNDCRSRFRSYMCQAFPRDASVVLVDIFLISGLVDEDFRLFTMLRLLRALKFRAVMSMFENRLATRGNMVLVYWSTILQSVMSILVVNHSLACAMFYIGRMGKLWGQPNWIETYEVENQSDAMQYMTSFNLLIAQYTPAPFRYRAQNEIEQAAILVIILTCLPLLGAQIAKITGTLNLMNEKAKERDHVKRDLQRWLHKTKVPSQLNQRMLASLEDVLNSDESPLEVKDPMALRFLPSTLLDELRVVKTGQRLASHPLYKMLMDARLSAAGNLVAAFHSEACVMGEPLFKCGDRAEGMFVTVSGSFLLKTPQDESDVALEESGNNSQIRSKSLISALSEMTDVREGFVAELSLFNELSHSSLFTSVTYAKVLKTTAKDFLKAMHNSPAALVAIHEYAVELLRQAKRKGKIKDRWELLEDHCIEDSVRITQLSELLTPGSGKMHDLKGMEVSNISDFVEQTLQSPLPSPEEFQLGLKEAFSELNEYLGIYAQLNHQEEAKRAILSILSAMWLLKDDYEQMVACQKGEAKLSRSTWTAIQELVCVDFTEPQLAALVVLLGLRGLSKNSEFAKLCPPSERRSPETVLSYAVNELQMYLPSLASLPPEGSNYVASTVRMLGQFSFPQFLQAENNPHSVWMLQSVMKVEDPVIFKMFLLTQVCVLCGVTGAVTVKGSLFLNEMNGRSVLKTLQCLQSILASDGSGPKPSAQAVYWNYMVERAEALQLKVQQPGHLALARLACLTRAVEPNQLRSIQKDWNSLSDRQRDALYEIFLLDGHLQKAFLFQYLPLFLSNAVSNTDLGLKNALVFLVELYETLLNHRCLTHFTGSTVNVDIFSLAGVATEVEDLRMLRQCLERARIVKHLNGVTVLLTKESYQIISGQLVDHRRESEILESLREQQMRMERSLQRSKQNVMAYIF</sequence>
<dbReference type="InterPro" id="IPR050818">
    <property type="entry name" value="KCNH_animal-type"/>
</dbReference>
<name>A0A9P1D834_9DINO</name>
<keyword evidence="1" id="KW-1133">Transmembrane helix</keyword>
<dbReference type="SUPFAM" id="SSF51206">
    <property type="entry name" value="cAMP-binding domain-like"/>
    <property type="match status" value="1"/>
</dbReference>
<comment type="caution">
    <text evidence="2">The sequence shown here is derived from an EMBL/GenBank/DDBJ whole genome shotgun (WGS) entry which is preliminary data.</text>
</comment>
<keyword evidence="1" id="KW-0472">Membrane</keyword>
<dbReference type="AlphaFoldDB" id="A0A9P1D834"/>